<keyword evidence="3" id="KW-1185">Reference proteome</keyword>
<protein>
    <submittedName>
        <fullName evidence="2">Uncharacterized protein</fullName>
    </submittedName>
</protein>
<dbReference type="EMBL" id="QGMZ01000038">
    <property type="protein sequence ID" value="PWR71085.1"/>
    <property type="molecule type" value="Genomic_DNA"/>
</dbReference>
<reference evidence="2 3" key="1">
    <citation type="submission" date="2018-05" db="EMBL/GenBank/DDBJ databases">
        <title>Draft genome of Methanospirillum stamsii Pt1.</title>
        <authorList>
            <person name="Dueholm M.S."/>
            <person name="Nielsen P.H."/>
            <person name="Bakmann L.F."/>
            <person name="Otzen D.E."/>
        </authorList>
    </citation>
    <scope>NUCLEOTIDE SEQUENCE [LARGE SCALE GENOMIC DNA]</scope>
    <source>
        <strain evidence="2 3">Pt1</strain>
    </source>
</reference>
<gene>
    <name evidence="2" type="ORF">DLD82_14400</name>
</gene>
<evidence type="ECO:0000256" key="1">
    <source>
        <dbReference type="SAM" id="MobiDB-lite"/>
    </source>
</evidence>
<feature type="region of interest" description="Disordered" evidence="1">
    <location>
        <begin position="86"/>
        <end position="110"/>
    </location>
</feature>
<proteinExistence type="predicted"/>
<name>A0A2V2MXS7_9EURY</name>
<sequence>MKKMQNNRVILLIALLFCGLFLSISANFLMGIHTPVRQESSLLENYLIMQSMAGKNASYANQTYMIGDSGIVVSFNDILNIRDNPAQESQGVLSPKQPLTLPKSSNTTVP</sequence>
<evidence type="ECO:0000313" key="3">
    <source>
        <dbReference type="Proteomes" id="UP000245934"/>
    </source>
</evidence>
<dbReference type="AlphaFoldDB" id="A0A2V2MXS7"/>
<dbReference type="Proteomes" id="UP000245934">
    <property type="component" value="Unassembled WGS sequence"/>
</dbReference>
<organism evidence="2 3">
    <name type="scientific">Methanospirillum stamsii</name>
    <dbReference type="NCBI Taxonomy" id="1277351"/>
    <lineage>
        <taxon>Archaea</taxon>
        <taxon>Methanobacteriati</taxon>
        <taxon>Methanobacteriota</taxon>
        <taxon>Stenosarchaea group</taxon>
        <taxon>Methanomicrobia</taxon>
        <taxon>Methanomicrobiales</taxon>
        <taxon>Methanospirillaceae</taxon>
        <taxon>Methanospirillum</taxon>
    </lineage>
</organism>
<comment type="caution">
    <text evidence="2">The sequence shown here is derived from an EMBL/GenBank/DDBJ whole genome shotgun (WGS) entry which is preliminary data.</text>
</comment>
<accession>A0A2V2MXS7</accession>
<evidence type="ECO:0000313" key="2">
    <source>
        <dbReference type="EMBL" id="PWR71085.1"/>
    </source>
</evidence>